<gene>
    <name evidence="3" type="ORF">KWG56_05575</name>
</gene>
<reference evidence="3 4" key="1">
    <citation type="submission" date="2021-07" db="EMBL/GenBank/DDBJ databases">
        <title>Isolation and characterization of bacteria from a gold mining with a capacity of golden bioaccumulation.</title>
        <authorList>
            <person name="Yang X.J."/>
        </authorList>
    </citation>
    <scope>NUCLEOTIDE SEQUENCE [LARGE SCALE GENOMIC DNA]</scope>
    <source>
        <strain evidence="3 4">Au29</strain>
    </source>
</reference>
<dbReference type="GeneID" id="94374725"/>
<feature type="domain" description="FecR protein" evidence="1">
    <location>
        <begin position="120"/>
        <end position="211"/>
    </location>
</feature>
<feature type="domain" description="FecR N-terminal" evidence="2">
    <location>
        <begin position="14"/>
        <end position="55"/>
    </location>
</feature>
<dbReference type="PANTHER" id="PTHR30273">
    <property type="entry name" value="PERIPLASMIC SIGNAL SENSOR AND SIGMA FACTOR ACTIVATOR FECR-RELATED"/>
    <property type="match status" value="1"/>
</dbReference>
<evidence type="ECO:0000313" key="4">
    <source>
        <dbReference type="Proteomes" id="UP000824334"/>
    </source>
</evidence>
<dbReference type="PANTHER" id="PTHR30273:SF2">
    <property type="entry name" value="PROTEIN FECR"/>
    <property type="match status" value="1"/>
</dbReference>
<dbReference type="EMBL" id="CP080034">
    <property type="protein sequence ID" value="QYC11445.1"/>
    <property type="molecule type" value="Genomic_DNA"/>
</dbReference>
<evidence type="ECO:0000259" key="2">
    <source>
        <dbReference type="Pfam" id="PF16220"/>
    </source>
</evidence>
<accession>A0ABX8TNJ6</accession>
<dbReference type="PIRSF" id="PIRSF018266">
    <property type="entry name" value="FecR"/>
    <property type="match status" value="1"/>
</dbReference>
<sequence>MHMTSETEIEARRREAAHWFAKLNSTRIETRDVHAFSAWRHNPLNAQAYDDLEALWSATGALSGDKDVRAIRRETLGRVPRGPSRWTTRRKWGPPLVGLACIGLAATLLTLHFSGRAEHYSTVVGDRREVRLADGSDLTLDTASTVTAKLTGRERVIHLETGQAYFAVQRDATRPFRVVAGDVEVIAIGTAFEVRRLGPDVEVVLAEGRVRVVDRARRREWSLSPGQKLNTRSARPTPVQADVIAETSWREGRLIFHHKPLAAAIAEVNRYSTRHIILEASALSSSPLSGAFDVGDLDGFAAALGEIYPVVIETRGADLIVVTAPRAEKSSLP</sequence>
<keyword evidence="4" id="KW-1185">Reference proteome</keyword>
<protein>
    <submittedName>
        <fullName evidence="3">FecR domain-containing protein</fullName>
    </submittedName>
</protein>
<dbReference type="RefSeq" id="WP_219354024.1">
    <property type="nucleotide sequence ID" value="NZ_CP080034.1"/>
</dbReference>
<dbReference type="InterPro" id="IPR006860">
    <property type="entry name" value="FecR"/>
</dbReference>
<dbReference type="Pfam" id="PF04773">
    <property type="entry name" value="FecR"/>
    <property type="match status" value="1"/>
</dbReference>
<name>A0ABX8TNJ6_9CAUL</name>
<dbReference type="InterPro" id="IPR032623">
    <property type="entry name" value="FecR_N"/>
</dbReference>
<evidence type="ECO:0000259" key="1">
    <source>
        <dbReference type="Pfam" id="PF04773"/>
    </source>
</evidence>
<dbReference type="Proteomes" id="UP000824334">
    <property type="component" value="Chromosome"/>
</dbReference>
<proteinExistence type="predicted"/>
<dbReference type="InterPro" id="IPR012373">
    <property type="entry name" value="Ferrdict_sens_TM"/>
</dbReference>
<dbReference type="Pfam" id="PF16220">
    <property type="entry name" value="DUF4880"/>
    <property type="match status" value="1"/>
</dbReference>
<organism evidence="3 4">
    <name type="scientific">Brevundimonas nasdae</name>
    <dbReference type="NCBI Taxonomy" id="172043"/>
    <lineage>
        <taxon>Bacteria</taxon>
        <taxon>Pseudomonadati</taxon>
        <taxon>Pseudomonadota</taxon>
        <taxon>Alphaproteobacteria</taxon>
        <taxon>Caulobacterales</taxon>
        <taxon>Caulobacteraceae</taxon>
        <taxon>Brevundimonas</taxon>
    </lineage>
</organism>
<evidence type="ECO:0000313" key="3">
    <source>
        <dbReference type="EMBL" id="QYC11445.1"/>
    </source>
</evidence>